<gene>
    <name evidence="3" type="ORF">PBS001_LOCUS4032</name>
    <name evidence="2" type="ORF">PBS003_LOCUS5811</name>
</gene>
<evidence type="ECO:0000256" key="1">
    <source>
        <dbReference type="SAM" id="SignalP"/>
    </source>
</evidence>
<dbReference type="AlphaFoldDB" id="A0AAU9KXD8"/>
<feature type="signal peptide" evidence="1">
    <location>
        <begin position="1"/>
        <end position="22"/>
    </location>
</feature>
<evidence type="ECO:0000313" key="2">
    <source>
        <dbReference type="EMBL" id="CAH0479151.1"/>
    </source>
</evidence>
<sequence>MWKQKCLLASTFIILASSHTRAQVRPGDEICIMNDLTSCPVDDLITSVLDQSTIIYPGGNTRCAFDDFTHENVKFQTNATYFFQIFPAPTKAKLLLYFQGGGACIDNLTCAFGLQCMYPTFHPNAQPSSSGILNRTYEKNLFKEYNIVHIPYCTGDLHLGNHVERIPDNKLYTLLNRPECQGHNMTLHQVGYTNTKAVLDWAVRNYPNPDEIILSGSSAGSMGAQALSALVADLWHVKEKNIRYSVLGDSYVGVLPSNYNAGKLISYYGSCELDLKVTAKLWDQCDDNELTVAEMMSFMIEDVPAAQWLFLNSMYDQTQRYFYQLVAQGILGYPFPNLISGEDFYSNMTAIIDVYKNLSSEVSTFYVNSSQHVFLTADDYYNNATRSPGGVLLGDFLKEWLVTDSSLDATASTGSLPARNNAIEPEQSTAVSLKSALSLTAAVAVFVSTLFQ</sequence>
<dbReference type="InterPro" id="IPR004963">
    <property type="entry name" value="PAE/NOTUM"/>
</dbReference>
<reference evidence="2 4" key="1">
    <citation type="submission" date="2021-11" db="EMBL/GenBank/DDBJ databases">
        <authorList>
            <person name="Islam A."/>
            <person name="Islam S."/>
            <person name="Flora M.S."/>
            <person name="Rahman M."/>
            <person name="Ziaur R.M."/>
            <person name="Epstein J.H."/>
            <person name="Hassan M."/>
            <person name="Klassen M."/>
            <person name="Woodard K."/>
            <person name="Webb A."/>
            <person name="Webby R.J."/>
            <person name="El Zowalaty M.E."/>
        </authorList>
    </citation>
    <scope>NUCLEOTIDE SEQUENCE</scope>
    <source>
        <strain evidence="3">Pbs1</strain>
        <strain evidence="2">Pbs3</strain>
    </source>
</reference>
<dbReference type="SUPFAM" id="SSF53474">
    <property type="entry name" value="alpha/beta-Hydrolases"/>
    <property type="match status" value="2"/>
</dbReference>
<dbReference type="Pfam" id="PF03283">
    <property type="entry name" value="PAE"/>
    <property type="match status" value="1"/>
</dbReference>
<protein>
    <submittedName>
        <fullName evidence="2">Uncharacterized protein</fullName>
    </submittedName>
</protein>
<dbReference type="Proteomes" id="UP001160483">
    <property type="component" value="Unassembled WGS sequence"/>
</dbReference>
<dbReference type="Proteomes" id="UP001158986">
    <property type="component" value="Unassembled WGS sequence"/>
</dbReference>
<evidence type="ECO:0000313" key="3">
    <source>
        <dbReference type="EMBL" id="CAH0517418.1"/>
    </source>
</evidence>
<accession>A0AAU9KXD8</accession>
<keyword evidence="1" id="KW-0732">Signal</keyword>
<keyword evidence="4" id="KW-1185">Reference proteome</keyword>
<organism evidence="2 5">
    <name type="scientific">Peronospora belbahrii</name>
    <dbReference type="NCBI Taxonomy" id="622444"/>
    <lineage>
        <taxon>Eukaryota</taxon>
        <taxon>Sar</taxon>
        <taxon>Stramenopiles</taxon>
        <taxon>Oomycota</taxon>
        <taxon>Peronosporomycetes</taxon>
        <taxon>Peronosporales</taxon>
        <taxon>Peronosporaceae</taxon>
        <taxon>Peronospora</taxon>
    </lineage>
</organism>
<evidence type="ECO:0000313" key="5">
    <source>
        <dbReference type="Proteomes" id="UP001160483"/>
    </source>
</evidence>
<dbReference type="PANTHER" id="PTHR21562">
    <property type="entry name" value="NOTUM-RELATED"/>
    <property type="match status" value="1"/>
</dbReference>
<dbReference type="GO" id="GO:0016787">
    <property type="term" value="F:hydrolase activity"/>
    <property type="evidence" value="ECO:0007669"/>
    <property type="project" value="InterPro"/>
</dbReference>
<dbReference type="EMBL" id="CAKLCB010000236">
    <property type="protein sequence ID" value="CAH0517418.1"/>
    <property type="molecule type" value="Genomic_DNA"/>
</dbReference>
<evidence type="ECO:0000313" key="4">
    <source>
        <dbReference type="Proteomes" id="UP001158986"/>
    </source>
</evidence>
<comment type="caution">
    <text evidence="2">The sequence shown here is derived from an EMBL/GenBank/DDBJ whole genome shotgun (WGS) entry which is preliminary data.</text>
</comment>
<name>A0AAU9KXD8_9STRA</name>
<feature type="chain" id="PRO_5043392604" evidence="1">
    <location>
        <begin position="23"/>
        <end position="452"/>
    </location>
</feature>
<dbReference type="PANTHER" id="PTHR21562:SF83">
    <property type="entry name" value="PECTIN ACETYLESTERASE 4"/>
    <property type="match status" value="1"/>
</dbReference>
<dbReference type="InterPro" id="IPR029058">
    <property type="entry name" value="AB_hydrolase_fold"/>
</dbReference>
<dbReference type="EMBL" id="CAKKTJ010000295">
    <property type="protein sequence ID" value="CAH0479151.1"/>
    <property type="molecule type" value="Genomic_DNA"/>
</dbReference>
<proteinExistence type="predicted"/>